<dbReference type="Gene3D" id="2.120.10.80">
    <property type="entry name" value="Kelch-type beta propeller"/>
    <property type="match status" value="2"/>
</dbReference>
<dbReference type="SUPFAM" id="SSF117281">
    <property type="entry name" value="Kelch motif"/>
    <property type="match status" value="1"/>
</dbReference>
<comment type="caution">
    <text evidence="6">The sequence shown here is derived from an EMBL/GenBank/DDBJ whole genome shotgun (WGS) entry which is preliminary data.</text>
</comment>
<evidence type="ECO:0000259" key="5">
    <source>
        <dbReference type="Pfam" id="PF10342"/>
    </source>
</evidence>
<evidence type="ECO:0000256" key="3">
    <source>
        <dbReference type="SAM" id="MobiDB-lite"/>
    </source>
</evidence>
<dbReference type="InterPro" id="IPR018466">
    <property type="entry name" value="Kre9/Knh1-like_N"/>
</dbReference>
<dbReference type="InterPro" id="IPR015915">
    <property type="entry name" value="Kelch-typ_b-propeller"/>
</dbReference>
<keyword evidence="1 4" id="KW-0732">Signal</keyword>
<evidence type="ECO:0000313" key="6">
    <source>
        <dbReference type="EMBL" id="KAK2962778.1"/>
    </source>
</evidence>
<accession>A0ABQ9YG84</accession>
<feature type="signal peptide" evidence="4">
    <location>
        <begin position="1"/>
        <end position="15"/>
    </location>
</feature>
<keyword evidence="2" id="KW-0175">Coiled coil</keyword>
<evidence type="ECO:0000256" key="2">
    <source>
        <dbReference type="SAM" id="Coils"/>
    </source>
</evidence>
<protein>
    <recommendedName>
        <fullName evidence="5">Yeast cell wall synthesis Kre9/Knh1-like N-terminal domain-containing protein</fullName>
    </recommendedName>
</protein>
<keyword evidence="7" id="KW-1185">Reference proteome</keyword>
<gene>
    <name evidence="6" type="ORF">BLNAU_2213</name>
</gene>
<dbReference type="Proteomes" id="UP001281761">
    <property type="component" value="Unassembled WGS sequence"/>
</dbReference>
<feature type="coiled-coil region" evidence="2">
    <location>
        <begin position="1283"/>
        <end position="1317"/>
    </location>
</feature>
<proteinExistence type="predicted"/>
<name>A0ABQ9YG84_9EUKA</name>
<feature type="region of interest" description="Disordered" evidence="3">
    <location>
        <begin position="1332"/>
        <end position="1405"/>
    </location>
</feature>
<feature type="compositionally biased region" description="Low complexity" evidence="3">
    <location>
        <begin position="1336"/>
        <end position="1346"/>
    </location>
</feature>
<feature type="domain" description="Yeast cell wall synthesis Kre9/Knh1-like N-terminal" evidence="5">
    <location>
        <begin position="626"/>
        <end position="700"/>
    </location>
</feature>
<evidence type="ECO:0000256" key="4">
    <source>
        <dbReference type="SAM" id="SignalP"/>
    </source>
</evidence>
<dbReference type="Pfam" id="PF10342">
    <property type="entry name" value="Kre9_KNH"/>
    <property type="match status" value="1"/>
</dbReference>
<feature type="chain" id="PRO_5047127589" description="Yeast cell wall synthesis Kre9/Knh1-like N-terminal domain-containing protein" evidence="4">
    <location>
        <begin position="16"/>
        <end position="1405"/>
    </location>
</feature>
<evidence type="ECO:0000313" key="7">
    <source>
        <dbReference type="Proteomes" id="UP001281761"/>
    </source>
</evidence>
<evidence type="ECO:0000256" key="1">
    <source>
        <dbReference type="ARBA" id="ARBA00022729"/>
    </source>
</evidence>
<feature type="coiled-coil region" evidence="2">
    <location>
        <begin position="1085"/>
        <end position="1248"/>
    </location>
</feature>
<sequence length="1405" mass="156552">MGVFLVLSHILSIYAENEWKSYDLEQASSRKHHSFTFINGDGYSFGGFDSSNTLKGDLFRYTEADHALTKVADFQARTPLRHHASVWYKYNGNDEITLPTPMHGQSMATFNASQTILIWGGAKTTSTGTTYLKKFHLILSDGARPTIITPAEANDIASVGTSLAYWKQDGSSYLFLLTGGQNEQAAVNQDIWLITLLKDGNNYSVSMRQVHYHPVGLPIRSFATSFIVGSNLIIYGGSSSTSEITVVNLDSKYFSWSRISPSSLLTPSLTNGAATAYDSTRNTLVTFGGEGSDGKLSTQLFEIKLEELLKHSNCIDCTTAGGIWCASLQRCLTKGVSDPEYEQCSIQVKEQNKCPSQKCSSKTSCSACLSDSKCGWCQAMEAYPYSMYGCFEGSTLGPSFGNCFVYTQNNSKCSSLSPTPVINEPRSDAILFIGTSIPITWYTQGDNLESVRYNVYLRKENEVDNDILMLYEYDASAAASYHINPTLTPGRYSVVFKMISPTTLEEQDKASIFVTLSEIKAEFTKPKAGDQVTDTLDIAWKNSQYLNQITLVLQRDDTNHTIFLFNSTGQSSYKWNINPHTITSGNNYKIAMYKENETDSTATPKLIGTVGPFSISVPTLEYRLLSPTPTTEILPGREITISWETNIAPEYTSVSIKRGNAEHPTSSKQIASFIRADTKSIKWVVDVDVTDTTYFFRIEEGLSKVHVDSHVFPLQRTSLVPTLQMSTKDYTVSLSEKTTLKWDYYGPSSMFRVDLVSSEGVKTSIVEAVPMEERQIAVTIPMDLVHGSAYLFCVTATETQNSIFGYSQPFVVVAPGAVAVLAIPSIVFTSIIAVCVAGFAVAFHFLCVEYFRQCPLNPVVCEANVAFTLLLLPAESEDPTQPTYQLNSDYFVTGTLESFENKTISIRPLPAGTTPQIIPFTFARFRDACGFDPNNINKCFGSLWTSVKFSMIGTFTAKLGGGDLMTGQKYQFSANFHVMDPFIDNKAEPVTVYEIEDNQKLIASLSQLEPTQPVEIIVKPLYRIKGHHMQVIGITQLIPPNYPFPQGAVLPSEGIERQAISELDNTADSEFNPSAKVDTASSAEIAELRAELETLKHEKESLQTERDTIFQQLVTNNRDTQGSHSEIDRLRAESEEKSKTIDRIQELLGESQAECEQKNTDLKRLRAHLNAVHESYKEAQESYEESRRTISSLEQSLDKAKAQVTDIQLQLRTQQGLDEVNAEIDAKYQRMSAKERVMRRTIERLDEEIVRLKLIIDDTSGFTHSKPDEIISPAAYDQALNNLLTQKRLNEEQSQQLKALQDEKRKLDEELELYRSNVPPCHFEEPAAECVPQPDNQTAQTNQQQTEAIVFPPPPSQAETHNPPNPPNPDLVFHPPVKAEQQSASQQQSVISPRHQNRFARVSNN</sequence>
<dbReference type="EMBL" id="JARBJD010000009">
    <property type="protein sequence ID" value="KAK2962778.1"/>
    <property type="molecule type" value="Genomic_DNA"/>
</dbReference>
<reference evidence="6 7" key="1">
    <citation type="journal article" date="2022" name="bioRxiv">
        <title>Genomics of Preaxostyla Flagellates Illuminates Evolutionary Transitions and the Path Towards Mitochondrial Loss.</title>
        <authorList>
            <person name="Novak L.V.F."/>
            <person name="Treitli S.C."/>
            <person name="Pyrih J."/>
            <person name="Halakuc P."/>
            <person name="Pipaliya S.V."/>
            <person name="Vacek V."/>
            <person name="Brzon O."/>
            <person name="Soukal P."/>
            <person name="Eme L."/>
            <person name="Dacks J.B."/>
            <person name="Karnkowska A."/>
            <person name="Elias M."/>
            <person name="Hampl V."/>
        </authorList>
    </citation>
    <scope>NUCLEOTIDE SEQUENCE [LARGE SCALE GENOMIC DNA]</scope>
    <source>
        <strain evidence="6">NAU3</strain>
        <tissue evidence="6">Gut</tissue>
    </source>
</reference>
<organism evidence="6 7">
    <name type="scientific">Blattamonas nauphoetae</name>
    <dbReference type="NCBI Taxonomy" id="2049346"/>
    <lineage>
        <taxon>Eukaryota</taxon>
        <taxon>Metamonada</taxon>
        <taxon>Preaxostyla</taxon>
        <taxon>Oxymonadida</taxon>
        <taxon>Blattamonas</taxon>
    </lineage>
</organism>